<protein>
    <submittedName>
        <fullName evidence="1">Uncharacterized protein</fullName>
    </submittedName>
</protein>
<sequence>MRPAATKAAGKEKSSRRKGGGGGGGAGEDLLTDRVLSLRARLHDALSLGLTRSDGHGAKKWQSTDAGIQSHALKAVAPFLSCLSNDMLRLPPIKESISDILVLLEGALQTKNVSVLIQVADVILKLVSSIGNSIRQYPIMEIVRPLSCQLTADQLLTDISCARAMNCILNSLVTARSSTHADIWQALDRTNAVASIVSALQSYTLDVHPLNYLTELISLLTIILWIWPSSRYHVWSNCNLMGKLAHYCLATETTVAAKVLRLYAALALCGHGAMILLKNEVLMAKICELVGTSHPGSTRIEALKLCQVLLRSSKGCNLLMTSNCQPIVEGIIDAMSRSDDKTLVTEGCRTALLVLRYAGNHHQYFWSNAIDKVLYNILTGCCISSTRIHQTLSHEELFNMVSKNFMDIHPYVWDILGYLVVHCNDKHFTARKGQGHMHALISCACLLATDVMHKSSPVKFSKDVQEPALRAVLMMLLSPNGYILSEASFKLSEVVPCLGDGYLSILLSSLESNTMRSVTTSFDSFKIMTNLMNLACLVLSQPYHNLLNRRNPVDILSTIIKECLHNHIHVTRSKVTSHLHFCFDGSSCCCCLSEEWEGENIVLFYGLVVLFNLLKSTTLVCVHCKRKLDVGILCHTCKDEYTEGFLRVLQCALCQSLSSGQKLYIAHILSLFGLYGSPSKLGGKMRSALDDNNELADLEIVLSDGQSLHAHRAIISVRCPKLLPSVKSLLGSDGEVTDERSKPAYRVQMSDRVDSRALKKILEYTYAGFVMVDDDNVKPVRTLAKYCHLKPLQDMLQKEQPRWNSDYPRYDLAVALGAAERSFSDIILEAQSNEEVKCNHGSCELSTPHVHGHKIVLSMSCDYLRALFHSGMHESFSDVIRVPVGWRALEKLAHWFYSGELPSITPDCRWKNLGSEEQLSHLSSYAELSSLSEFWFLEGVKEESLEAVASCLGSSTAADAAVEFVAFAACLGQWEMVEAGVRSVAHLYPRLRDSGQLERLDDELLDMIRTEYVRFSQHGGGR</sequence>
<accession>A0ACD6ABP4</accession>
<dbReference type="Proteomes" id="UP001732700">
    <property type="component" value="Chromosome 7D"/>
</dbReference>
<reference evidence="1" key="1">
    <citation type="submission" date="2021-05" db="EMBL/GenBank/DDBJ databases">
        <authorList>
            <person name="Scholz U."/>
            <person name="Mascher M."/>
            <person name="Fiebig A."/>
        </authorList>
    </citation>
    <scope>NUCLEOTIDE SEQUENCE [LARGE SCALE GENOMIC DNA]</scope>
</reference>
<reference evidence="1" key="2">
    <citation type="submission" date="2025-09" db="UniProtKB">
        <authorList>
            <consortium name="EnsemblPlants"/>
        </authorList>
    </citation>
    <scope>IDENTIFICATION</scope>
</reference>
<proteinExistence type="predicted"/>
<evidence type="ECO:0000313" key="2">
    <source>
        <dbReference type="Proteomes" id="UP001732700"/>
    </source>
</evidence>
<organism evidence="1 2">
    <name type="scientific">Avena sativa</name>
    <name type="common">Oat</name>
    <dbReference type="NCBI Taxonomy" id="4498"/>
    <lineage>
        <taxon>Eukaryota</taxon>
        <taxon>Viridiplantae</taxon>
        <taxon>Streptophyta</taxon>
        <taxon>Embryophyta</taxon>
        <taxon>Tracheophyta</taxon>
        <taxon>Spermatophyta</taxon>
        <taxon>Magnoliopsida</taxon>
        <taxon>Liliopsida</taxon>
        <taxon>Poales</taxon>
        <taxon>Poaceae</taxon>
        <taxon>BOP clade</taxon>
        <taxon>Pooideae</taxon>
        <taxon>Poodae</taxon>
        <taxon>Poeae</taxon>
        <taxon>Poeae Chloroplast Group 1 (Aveneae type)</taxon>
        <taxon>Aveninae</taxon>
        <taxon>Avena</taxon>
    </lineage>
</organism>
<evidence type="ECO:0000313" key="1">
    <source>
        <dbReference type="EnsemblPlants" id="AVESA.00010b.r2.7DG1348820.1.CDS"/>
    </source>
</evidence>
<keyword evidence="2" id="KW-1185">Reference proteome</keyword>
<dbReference type="EnsemblPlants" id="AVESA.00010b.r2.7DG1348820.1">
    <property type="protein sequence ID" value="AVESA.00010b.r2.7DG1348820.1.CDS"/>
    <property type="gene ID" value="AVESA.00010b.r2.7DG1348820"/>
</dbReference>
<name>A0ACD6ABP4_AVESA</name>